<evidence type="ECO:0000313" key="1">
    <source>
        <dbReference type="EMBL" id="JAH89788.1"/>
    </source>
</evidence>
<dbReference type="EMBL" id="GBXM01018789">
    <property type="protein sequence ID" value="JAH89788.1"/>
    <property type="molecule type" value="Transcribed_RNA"/>
</dbReference>
<sequence length="42" mass="5036">MTCYLQNGVGLMGGWHYLLEVHKMLHFVRHKFSLMHLFCFPL</sequence>
<reference evidence="1" key="2">
    <citation type="journal article" date="2015" name="Fish Shellfish Immunol.">
        <title>Early steps in the European eel (Anguilla anguilla)-Vibrio vulnificus interaction in the gills: Role of the RtxA13 toxin.</title>
        <authorList>
            <person name="Callol A."/>
            <person name="Pajuelo D."/>
            <person name="Ebbesson L."/>
            <person name="Teles M."/>
            <person name="MacKenzie S."/>
            <person name="Amaro C."/>
        </authorList>
    </citation>
    <scope>NUCLEOTIDE SEQUENCE</scope>
</reference>
<name>A0A0E9WK00_ANGAN</name>
<proteinExistence type="predicted"/>
<organism evidence="1">
    <name type="scientific">Anguilla anguilla</name>
    <name type="common">European freshwater eel</name>
    <name type="synonym">Muraena anguilla</name>
    <dbReference type="NCBI Taxonomy" id="7936"/>
    <lineage>
        <taxon>Eukaryota</taxon>
        <taxon>Metazoa</taxon>
        <taxon>Chordata</taxon>
        <taxon>Craniata</taxon>
        <taxon>Vertebrata</taxon>
        <taxon>Euteleostomi</taxon>
        <taxon>Actinopterygii</taxon>
        <taxon>Neopterygii</taxon>
        <taxon>Teleostei</taxon>
        <taxon>Anguilliformes</taxon>
        <taxon>Anguillidae</taxon>
        <taxon>Anguilla</taxon>
    </lineage>
</organism>
<reference evidence="1" key="1">
    <citation type="submission" date="2014-11" db="EMBL/GenBank/DDBJ databases">
        <authorList>
            <person name="Amaro Gonzalez C."/>
        </authorList>
    </citation>
    <scope>NUCLEOTIDE SEQUENCE</scope>
</reference>
<dbReference type="AlphaFoldDB" id="A0A0E9WK00"/>
<accession>A0A0E9WK00</accession>
<protein>
    <submittedName>
        <fullName evidence="1">Uncharacterized protein</fullName>
    </submittedName>
</protein>